<dbReference type="Pfam" id="PF02575">
    <property type="entry name" value="YbaB_DNA_bd"/>
    <property type="match status" value="1"/>
</dbReference>
<evidence type="ECO:0000256" key="1">
    <source>
        <dbReference type="SAM" id="MobiDB-lite"/>
    </source>
</evidence>
<proteinExistence type="predicted"/>
<dbReference type="Proteomes" id="UP000517916">
    <property type="component" value="Unassembled WGS sequence"/>
</dbReference>
<feature type="region of interest" description="Disordered" evidence="1">
    <location>
        <begin position="113"/>
        <end position="176"/>
    </location>
</feature>
<dbReference type="GO" id="GO:0003677">
    <property type="term" value="F:DNA binding"/>
    <property type="evidence" value="ECO:0007669"/>
    <property type="project" value="UniProtKB-KW"/>
</dbReference>
<feature type="compositionally biased region" description="Pro residues" evidence="1">
    <location>
        <begin position="132"/>
        <end position="157"/>
    </location>
</feature>
<reference evidence="2 3" key="1">
    <citation type="submission" date="2020-08" db="EMBL/GenBank/DDBJ databases">
        <title>Genomic Encyclopedia of Archaeal and Bacterial Type Strains, Phase II (KMG-II): from individual species to whole genera.</title>
        <authorList>
            <person name="Goeker M."/>
        </authorList>
    </citation>
    <scope>NUCLEOTIDE SEQUENCE [LARGE SCALE GENOMIC DNA]</scope>
    <source>
        <strain evidence="2 3">DSM 43850</strain>
    </source>
</reference>
<dbReference type="SUPFAM" id="SSF82607">
    <property type="entry name" value="YbaB-like"/>
    <property type="match status" value="1"/>
</dbReference>
<accession>A0ABR6BYJ6</accession>
<sequence>METGQWLKQYSEKLEGLKKAAAEVTDNLAASTVTTSSQDGAVTVTIGPNGSLRDLRFGPRASQHSHTQLAALVMKTVAQGQRAAAEKVAEAFAPIGAGTSAMDALTRFMPAEVTEDRPGPPAYDAPAAYNAPAPPPPPAAAPPPPPRPGPAPVPAARPRPARPARDEAEDFDERPW</sequence>
<evidence type="ECO:0000313" key="3">
    <source>
        <dbReference type="Proteomes" id="UP000517916"/>
    </source>
</evidence>
<keyword evidence="3" id="KW-1185">Reference proteome</keyword>
<name>A0ABR6BYJ6_9PSEU</name>
<dbReference type="RefSeq" id="WP_182840576.1">
    <property type="nucleotide sequence ID" value="NZ_BAAABQ010000027.1"/>
</dbReference>
<feature type="compositionally biased region" description="Acidic residues" evidence="1">
    <location>
        <begin position="167"/>
        <end position="176"/>
    </location>
</feature>
<dbReference type="InterPro" id="IPR004401">
    <property type="entry name" value="YbaB/EbfC"/>
</dbReference>
<feature type="compositionally biased region" description="Low complexity" evidence="1">
    <location>
        <begin position="122"/>
        <end position="131"/>
    </location>
</feature>
<dbReference type="EMBL" id="JACJID010000010">
    <property type="protein sequence ID" value="MBA8931979.1"/>
    <property type="molecule type" value="Genomic_DNA"/>
</dbReference>
<keyword evidence="2" id="KW-0238">DNA-binding</keyword>
<comment type="caution">
    <text evidence="2">The sequence shown here is derived from an EMBL/GenBank/DDBJ whole genome shotgun (WGS) entry which is preliminary data.</text>
</comment>
<protein>
    <submittedName>
        <fullName evidence="2">DNA-binding protein YbaB</fullName>
    </submittedName>
</protein>
<organism evidence="2 3">
    <name type="scientific">Kutzneria viridogrisea</name>
    <dbReference type="NCBI Taxonomy" id="47990"/>
    <lineage>
        <taxon>Bacteria</taxon>
        <taxon>Bacillati</taxon>
        <taxon>Actinomycetota</taxon>
        <taxon>Actinomycetes</taxon>
        <taxon>Pseudonocardiales</taxon>
        <taxon>Pseudonocardiaceae</taxon>
        <taxon>Kutzneria</taxon>
    </lineage>
</organism>
<dbReference type="InterPro" id="IPR036894">
    <property type="entry name" value="YbaB-like_sf"/>
</dbReference>
<evidence type="ECO:0000313" key="2">
    <source>
        <dbReference type="EMBL" id="MBA8931979.1"/>
    </source>
</evidence>
<dbReference type="Gene3D" id="3.30.1310.10">
    <property type="entry name" value="Nucleoid-associated protein YbaB-like domain"/>
    <property type="match status" value="1"/>
</dbReference>
<gene>
    <name evidence="2" type="ORF">BC739_009238</name>
</gene>